<dbReference type="Proteomes" id="UP001501822">
    <property type="component" value="Unassembled WGS sequence"/>
</dbReference>
<organism evidence="2 3">
    <name type="scientific">Actinoallomurus spadix</name>
    <dbReference type="NCBI Taxonomy" id="79912"/>
    <lineage>
        <taxon>Bacteria</taxon>
        <taxon>Bacillati</taxon>
        <taxon>Actinomycetota</taxon>
        <taxon>Actinomycetes</taxon>
        <taxon>Streptosporangiales</taxon>
        <taxon>Thermomonosporaceae</taxon>
        <taxon>Actinoallomurus</taxon>
    </lineage>
</organism>
<feature type="compositionally biased region" description="Low complexity" evidence="1">
    <location>
        <begin position="38"/>
        <end position="60"/>
    </location>
</feature>
<feature type="region of interest" description="Disordered" evidence="1">
    <location>
        <begin position="30"/>
        <end position="61"/>
    </location>
</feature>
<evidence type="ECO:0000313" key="3">
    <source>
        <dbReference type="Proteomes" id="UP001501822"/>
    </source>
</evidence>
<evidence type="ECO:0000256" key="1">
    <source>
        <dbReference type="SAM" id="MobiDB-lite"/>
    </source>
</evidence>
<sequence>MFSRQMIGKRGLRGAVTTASALVVLSATGCGSSDEPKPAGSPAGTPAATASPSAGTAAGGVARPGTALKIGQPALVDFTYNDKKGRLQITVTAIQKGTHSDLARLNLDAKAKKMVPYYIRSTIKNAGTTDLSLTMPPEPRGLLASGDETRALKVLGTFTTCDSYPKTHTFRPGKSYKSCSPVLAARGADVTGAVWSNDPYSGDEGVTWKR</sequence>
<protein>
    <recommendedName>
        <fullName evidence="4">Lipoprotein</fullName>
    </recommendedName>
</protein>
<accession>A0ABN0WEU0</accession>
<name>A0ABN0WEU0_9ACTN</name>
<dbReference type="EMBL" id="BAAABM010000016">
    <property type="protein sequence ID" value="GAA0334998.1"/>
    <property type="molecule type" value="Genomic_DNA"/>
</dbReference>
<proteinExistence type="predicted"/>
<evidence type="ECO:0008006" key="4">
    <source>
        <dbReference type="Google" id="ProtNLM"/>
    </source>
</evidence>
<reference evidence="2 3" key="1">
    <citation type="journal article" date="2019" name="Int. J. Syst. Evol. Microbiol.">
        <title>The Global Catalogue of Microorganisms (GCM) 10K type strain sequencing project: providing services to taxonomists for standard genome sequencing and annotation.</title>
        <authorList>
            <consortium name="The Broad Institute Genomics Platform"/>
            <consortium name="The Broad Institute Genome Sequencing Center for Infectious Disease"/>
            <person name="Wu L."/>
            <person name="Ma J."/>
        </authorList>
    </citation>
    <scope>NUCLEOTIDE SEQUENCE [LARGE SCALE GENOMIC DNA]</scope>
    <source>
        <strain evidence="2 3">JCM 3146</strain>
    </source>
</reference>
<gene>
    <name evidence="2" type="ORF">GCM10010151_25850</name>
</gene>
<evidence type="ECO:0000313" key="2">
    <source>
        <dbReference type="EMBL" id="GAA0334998.1"/>
    </source>
</evidence>
<dbReference type="PROSITE" id="PS51257">
    <property type="entry name" value="PROKAR_LIPOPROTEIN"/>
    <property type="match status" value="1"/>
</dbReference>
<keyword evidence="3" id="KW-1185">Reference proteome</keyword>
<comment type="caution">
    <text evidence="2">The sequence shown here is derived from an EMBL/GenBank/DDBJ whole genome shotgun (WGS) entry which is preliminary data.</text>
</comment>